<comment type="caution">
    <text evidence="2">The sequence shown here is derived from an EMBL/GenBank/DDBJ whole genome shotgun (WGS) entry which is preliminary data.</text>
</comment>
<dbReference type="Gene3D" id="3.90.1150.200">
    <property type="match status" value="1"/>
</dbReference>
<keyword evidence="3" id="KW-1185">Reference proteome</keyword>
<dbReference type="Pfam" id="PF08818">
    <property type="entry name" value="DUF1801"/>
    <property type="match status" value="1"/>
</dbReference>
<evidence type="ECO:0000259" key="1">
    <source>
        <dbReference type="Pfam" id="PF08818"/>
    </source>
</evidence>
<proteinExistence type="predicted"/>
<dbReference type="EMBL" id="JABACI010000002">
    <property type="protein sequence ID" value="NLP84250.1"/>
    <property type="molecule type" value="Genomic_DNA"/>
</dbReference>
<gene>
    <name evidence="2" type="ORF">HF576_10335</name>
</gene>
<name>A0ABX1KD16_9MICO</name>
<reference evidence="2 3" key="1">
    <citation type="submission" date="2020-04" db="EMBL/GenBank/DDBJ databases">
        <title>CFH 90308 Microbacterium sp.</title>
        <authorList>
            <person name="Nie G."/>
            <person name="Ming H."/>
            <person name="Xia T."/>
        </authorList>
    </citation>
    <scope>NUCLEOTIDE SEQUENCE [LARGE SCALE GENOMIC DNA]</scope>
    <source>
        <strain evidence="2 3">CFH 90308</strain>
    </source>
</reference>
<accession>A0ABX1KD16</accession>
<organism evidence="2 3">
    <name type="scientific">Microbacterium salsuginis</name>
    <dbReference type="NCBI Taxonomy" id="2722803"/>
    <lineage>
        <taxon>Bacteria</taxon>
        <taxon>Bacillati</taxon>
        <taxon>Actinomycetota</taxon>
        <taxon>Actinomycetes</taxon>
        <taxon>Micrococcales</taxon>
        <taxon>Microbacteriaceae</taxon>
        <taxon>Microbacterium</taxon>
    </lineage>
</organism>
<dbReference type="InterPro" id="IPR014922">
    <property type="entry name" value="YdhG-like"/>
</dbReference>
<evidence type="ECO:0000313" key="3">
    <source>
        <dbReference type="Proteomes" id="UP001429745"/>
    </source>
</evidence>
<evidence type="ECO:0000313" key="2">
    <source>
        <dbReference type="EMBL" id="NLP84250.1"/>
    </source>
</evidence>
<dbReference type="SUPFAM" id="SSF159888">
    <property type="entry name" value="YdhG-like"/>
    <property type="match status" value="1"/>
</dbReference>
<dbReference type="RefSeq" id="WP_168912702.1">
    <property type="nucleotide sequence ID" value="NZ_JABACI010000002.1"/>
</dbReference>
<feature type="domain" description="YdhG-like" evidence="1">
    <location>
        <begin position="22"/>
        <end position="111"/>
    </location>
</feature>
<protein>
    <submittedName>
        <fullName evidence="2">DUF1801 domain-containing protein</fullName>
    </submittedName>
</protein>
<dbReference type="Proteomes" id="UP001429745">
    <property type="component" value="Unassembled WGS sequence"/>
</dbReference>
<sequence>MRNPDIDAYGQARLTPEYQQFLARIRDLMATHAPDATEVISSGSPAWRGTRILAIISPSKTHLTFAFERGASFTDRHGLLEGEGKQTRHVKIRQWSPALDEALPDYIAQAVAADG</sequence>